<name>A0A8C7E0C1_NAJNA</name>
<dbReference type="InterPro" id="IPR036892">
    <property type="entry name" value="L27_dom_sf"/>
</dbReference>
<feature type="domain" description="PDZ" evidence="2">
    <location>
        <begin position="196"/>
        <end position="299"/>
    </location>
</feature>
<organism evidence="3 4">
    <name type="scientific">Naja naja</name>
    <name type="common">Indian cobra</name>
    <dbReference type="NCBI Taxonomy" id="35670"/>
    <lineage>
        <taxon>Eukaryota</taxon>
        <taxon>Metazoa</taxon>
        <taxon>Chordata</taxon>
        <taxon>Craniata</taxon>
        <taxon>Vertebrata</taxon>
        <taxon>Euteleostomi</taxon>
        <taxon>Lepidosauria</taxon>
        <taxon>Squamata</taxon>
        <taxon>Bifurcata</taxon>
        <taxon>Unidentata</taxon>
        <taxon>Episquamata</taxon>
        <taxon>Toxicofera</taxon>
        <taxon>Serpentes</taxon>
        <taxon>Colubroidea</taxon>
        <taxon>Elapidae</taxon>
        <taxon>Elapinae</taxon>
        <taxon>Naja</taxon>
    </lineage>
</organism>
<dbReference type="GO" id="GO:0019901">
    <property type="term" value="F:protein kinase binding"/>
    <property type="evidence" value="ECO:0007669"/>
    <property type="project" value="TreeGrafter"/>
</dbReference>
<feature type="region of interest" description="Disordered" evidence="1">
    <location>
        <begin position="209"/>
        <end position="233"/>
    </location>
</feature>
<evidence type="ECO:0000259" key="2">
    <source>
        <dbReference type="PROSITE" id="PS50106"/>
    </source>
</evidence>
<dbReference type="OrthoDB" id="78824at2759"/>
<dbReference type="Proteomes" id="UP000694559">
    <property type="component" value="Unplaced"/>
</dbReference>
<dbReference type="GO" id="GO:0045197">
    <property type="term" value="P:establishment or maintenance of epithelial cell apical/basal polarity"/>
    <property type="evidence" value="ECO:0007669"/>
    <property type="project" value="TreeGrafter"/>
</dbReference>
<dbReference type="GO" id="GO:0097120">
    <property type="term" value="P:receptor localization to synapse"/>
    <property type="evidence" value="ECO:0007669"/>
    <property type="project" value="TreeGrafter"/>
</dbReference>
<dbReference type="Gene3D" id="1.10.287.470">
    <property type="entry name" value="Helix hairpin bin"/>
    <property type="match status" value="1"/>
</dbReference>
<dbReference type="GO" id="GO:0098839">
    <property type="term" value="C:postsynaptic density membrane"/>
    <property type="evidence" value="ECO:0007669"/>
    <property type="project" value="TreeGrafter"/>
</dbReference>
<dbReference type="AlphaFoldDB" id="A0A8C7E0C1"/>
<evidence type="ECO:0000256" key="1">
    <source>
        <dbReference type="SAM" id="MobiDB-lite"/>
    </source>
</evidence>
<evidence type="ECO:0000313" key="4">
    <source>
        <dbReference type="Proteomes" id="UP000694559"/>
    </source>
</evidence>
<keyword evidence="4" id="KW-1185">Reference proteome</keyword>
<dbReference type="PANTHER" id="PTHR23119">
    <property type="entry name" value="DISCS LARGE"/>
    <property type="match status" value="1"/>
</dbReference>
<reference evidence="3" key="1">
    <citation type="submission" date="2025-08" db="UniProtKB">
        <authorList>
            <consortium name="Ensembl"/>
        </authorList>
    </citation>
    <scope>IDENTIFICATION</scope>
</reference>
<dbReference type="SUPFAM" id="SSF50156">
    <property type="entry name" value="PDZ domain-like"/>
    <property type="match status" value="1"/>
</dbReference>
<dbReference type="GO" id="GO:0031594">
    <property type="term" value="C:neuromuscular junction"/>
    <property type="evidence" value="ECO:0007669"/>
    <property type="project" value="TreeGrafter"/>
</dbReference>
<dbReference type="GO" id="GO:0099072">
    <property type="term" value="P:regulation of postsynaptic membrane neurotransmitter receptor levels"/>
    <property type="evidence" value="ECO:0007669"/>
    <property type="project" value="TreeGrafter"/>
</dbReference>
<accession>A0A8C7E0C1</accession>
<dbReference type="GO" id="GO:0043005">
    <property type="term" value="C:neuron projection"/>
    <property type="evidence" value="ECO:0007669"/>
    <property type="project" value="TreeGrafter"/>
</dbReference>
<dbReference type="Ensembl" id="ENSNNAT00000016305.1">
    <property type="protein sequence ID" value="ENSNNAP00000015545.1"/>
    <property type="gene ID" value="ENSNNAG00000010324.1"/>
</dbReference>
<reference evidence="3" key="2">
    <citation type="submission" date="2025-09" db="UniProtKB">
        <authorList>
            <consortium name="Ensembl"/>
        </authorList>
    </citation>
    <scope>IDENTIFICATION</scope>
</reference>
<dbReference type="GO" id="GO:0043113">
    <property type="term" value="P:receptor clustering"/>
    <property type="evidence" value="ECO:0007669"/>
    <property type="project" value="TreeGrafter"/>
</dbReference>
<protein>
    <recommendedName>
        <fullName evidence="2">PDZ domain-containing protein</fullName>
    </recommendedName>
</protein>
<dbReference type="PANTHER" id="PTHR23119:SF28">
    <property type="entry name" value="DISKS LARGE HOMOLOG 3"/>
    <property type="match status" value="1"/>
</dbReference>
<proteinExistence type="predicted"/>
<dbReference type="InterPro" id="IPR001478">
    <property type="entry name" value="PDZ"/>
</dbReference>
<dbReference type="SMART" id="SM00228">
    <property type="entry name" value="PDZ"/>
    <property type="match status" value="1"/>
</dbReference>
<dbReference type="Pfam" id="PF09058">
    <property type="entry name" value="L27_1"/>
    <property type="match status" value="1"/>
</dbReference>
<dbReference type="GO" id="GO:0098609">
    <property type="term" value="P:cell-cell adhesion"/>
    <property type="evidence" value="ECO:0007669"/>
    <property type="project" value="TreeGrafter"/>
</dbReference>
<dbReference type="GO" id="GO:0016323">
    <property type="term" value="C:basolateral plasma membrane"/>
    <property type="evidence" value="ECO:0007669"/>
    <property type="project" value="TreeGrafter"/>
</dbReference>
<dbReference type="InterPro" id="IPR036034">
    <property type="entry name" value="PDZ_sf"/>
</dbReference>
<dbReference type="InterPro" id="IPR015143">
    <property type="entry name" value="L27_1"/>
</dbReference>
<evidence type="ECO:0000313" key="3">
    <source>
        <dbReference type="Ensembl" id="ENSNNAP00000015545.1"/>
    </source>
</evidence>
<dbReference type="GeneTree" id="ENSGT00940000159565"/>
<dbReference type="GO" id="GO:0007268">
    <property type="term" value="P:chemical synaptic transmission"/>
    <property type="evidence" value="ECO:0007669"/>
    <property type="project" value="TreeGrafter"/>
</dbReference>
<sequence>MSWGGGLAGYSPPPASLKLCSCLADTQRAVAILARYQGVLQSPAEQPVRASVEKVVRVFQSELFQALSLEMEFGEPSTVPLRNPCCWDSSLPADWLGSEWVGGGGNIWPPSSPATQAHHLHPCSMQGGPFSAVLSRDGAGWGLQLAGQSRGWEIRPKPCLARGLPLLAPPHPQGLCFGSLLLACGGGGCSYRVSWQGNSGLGFSIAGGTDNPHIPDDPAFSSPRSSPVERGSRRAGRLAQIGGGLEAALPPSPSAPWCRVNDCVLRVNEVDVSEVVHSKAVEALKEAGPVVRLLVRRRQPPPETIMEVNLMKGPKGEGLGLGLRGGSCCSS</sequence>
<dbReference type="GO" id="GO:0035255">
    <property type="term" value="F:ionotropic glutamate receptor binding"/>
    <property type="evidence" value="ECO:0007669"/>
    <property type="project" value="TreeGrafter"/>
</dbReference>
<dbReference type="PROSITE" id="PS50106">
    <property type="entry name" value="PDZ"/>
    <property type="match status" value="1"/>
</dbReference>
<dbReference type="SUPFAM" id="SSF101288">
    <property type="entry name" value="L27 domain"/>
    <property type="match status" value="1"/>
</dbReference>
<dbReference type="Gene3D" id="6.20.370.60">
    <property type="match status" value="1"/>
</dbReference>
<dbReference type="InterPro" id="IPR050614">
    <property type="entry name" value="Synaptic_Scaffolding_LAP-MAGUK"/>
</dbReference>